<feature type="domain" description="Amidase" evidence="2">
    <location>
        <begin position="20"/>
        <end position="208"/>
    </location>
</feature>
<dbReference type="PANTHER" id="PTHR11895:SF151">
    <property type="entry name" value="GLUTAMYL-TRNA(GLN) AMIDOTRANSFERASE SUBUNIT A"/>
    <property type="match status" value="1"/>
</dbReference>
<sequence>MTHSSSYPTGRPQGWRAHLERAVQRRDEIGAWTQLDPAAIEREFLASGSEGGKPLAGLSVGVKDIIDVAGFATGCGSSACADHVAFADAAIVAMLRDAGALIFGKTATAEYAYLTPPVTRNPVDRRRSPGGSSSGSAAAVADFQVEAATGTQTAGSIIRPASFCGIVGYKPSHGMFSLAGVKPTSRSLDCIGWMARDVFTTRSIWSALRPLTDRAPSRPPVLGICRTGNWPQASPELRTALLRLASAIGASNEAALPAGLDALHHTIMKFEMRAELTTERLQFADRLSQCLFQFLNDDPVSFDDYRKALESRRSIDIEAIFSNADILVTPAAPGEAVEYGSTGSPIFNRVWTLLGLPCITLPFALGAHGLPLGVQLVARHGDDERLFDAALAIEQFIRDTRPAYRRVRRGACLFRPPRASSLSSTSRLSSPGRAAQSCRPPARSSLHRSRRRLMGPSAAASTRCRTGR</sequence>
<keyword evidence="4" id="KW-1185">Reference proteome</keyword>
<feature type="compositionally biased region" description="Polar residues" evidence="1">
    <location>
        <begin position="459"/>
        <end position="468"/>
    </location>
</feature>
<keyword evidence="3" id="KW-0436">Ligase</keyword>
<evidence type="ECO:0000313" key="3">
    <source>
        <dbReference type="EMBL" id="CAG4923204.1"/>
    </source>
</evidence>
<name>A0ABM8UAI8_9BURK</name>
<evidence type="ECO:0000256" key="1">
    <source>
        <dbReference type="SAM" id="MobiDB-lite"/>
    </source>
</evidence>
<dbReference type="InterPro" id="IPR023631">
    <property type="entry name" value="Amidase_dom"/>
</dbReference>
<dbReference type="InterPro" id="IPR000120">
    <property type="entry name" value="Amidase"/>
</dbReference>
<dbReference type="EMBL" id="CAJQYY010000040">
    <property type="protein sequence ID" value="CAG4923204.1"/>
    <property type="molecule type" value="Genomic_DNA"/>
</dbReference>
<dbReference type="SUPFAM" id="SSF75304">
    <property type="entry name" value="Amidase signature (AS) enzymes"/>
    <property type="match status" value="1"/>
</dbReference>
<dbReference type="PANTHER" id="PTHR11895">
    <property type="entry name" value="TRANSAMIDASE"/>
    <property type="match status" value="1"/>
</dbReference>
<dbReference type="Pfam" id="PF01425">
    <property type="entry name" value="Amidase"/>
    <property type="match status" value="2"/>
</dbReference>
<proteinExistence type="predicted"/>
<feature type="domain" description="Amidase" evidence="2">
    <location>
        <begin position="303"/>
        <end position="386"/>
    </location>
</feature>
<feature type="compositionally biased region" description="Low complexity" evidence="1">
    <location>
        <begin position="418"/>
        <end position="431"/>
    </location>
</feature>
<dbReference type="Proteomes" id="UP000789752">
    <property type="component" value="Unassembled WGS sequence"/>
</dbReference>
<dbReference type="InterPro" id="IPR036928">
    <property type="entry name" value="AS_sf"/>
</dbReference>
<dbReference type="Gene3D" id="3.90.1300.10">
    <property type="entry name" value="Amidase signature (AS) domain"/>
    <property type="match status" value="1"/>
</dbReference>
<evidence type="ECO:0000313" key="4">
    <source>
        <dbReference type="Proteomes" id="UP000789752"/>
    </source>
</evidence>
<gene>
    <name evidence="3" type="primary">gatA_3</name>
    <name evidence="3" type="ORF">R54767_04972</name>
</gene>
<dbReference type="EC" id="6.3.5.7" evidence="3"/>
<dbReference type="GO" id="GO:0050567">
    <property type="term" value="F:glutaminyl-tRNA synthase (glutamine-hydrolyzing) activity"/>
    <property type="evidence" value="ECO:0007669"/>
    <property type="project" value="UniProtKB-EC"/>
</dbReference>
<reference evidence="3 4" key="1">
    <citation type="submission" date="2021-04" db="EMBL/GenBank/DDBJ databases">
        <authorList>
            <person name="Vanwijnsberghe S."/>
        </authorList>
    </citation>
    <scope>NUCLEOTIDE SEQUENCE [LARGE SCALE GENOMIC DNA]</scope>
    <source>
        <strain evidence="3 4">LMG 32171</strain>
    </source>
</reference>
<evidence type="ECO:0000259" key="2">
    <source>
        <dbReference type="Pfam" id="PF01425"/>
    </source>
</evidence>
<accession>A0ABM8UAI8</accession>
<comment type="caution">
    <text evidence="3">The sequence shown here is derived from an EMBL/GenBank/DDBJ whole genome shotgun (WGS) entry which is preliminary data.</text>
</comment>
<protein>
    <submittedName>
        <fullName evidence="3">Glutamyl-tRNA(Gln) amidotransferase subunit A</fullName>
        <ecNumber evidence="3">6.3.5.7</ecNumber>
    </submittedName>
</protein>
<organism evidence="3 4">
    <name type="scientific">Paraburkholderia gardini</name>
    <dbReference type="NCBI Taxonomy" id="2823469"/>
    <lineage>
        <taxon>Bacteria</taxon>
        <taxon>Pseudomonadati</taxon>
        <taxon>Pseudomonadota</taxon>
        <taxon>Betaproteobacteria</taxon>
        <taxon>Burkholderiales</taxon>
        <taxon>Burkholderiaceae</taxon>
        <taxon>Paraburkholderia</taxon>
    </lineage>
</organism>
<feature type="region of interest" description="Disordered" evidence="1">
    <location>
        <begin position="418"/>
        <end position="468"/>
    </location>
</feature>